<dbReference type="GO" id="GO:0000976">
    <property type="term" value="F:transcription cis-regulatory region binding"/>
    <property type="evidence" value="ECO:0007669"/>
    <property type="project" value="TreeGrafter"/>
</dbReference>
<dbReference type="OrthoDB" id="135877at2157"/>
<dbReference type="InterPro" id="IPR036271">
    <property type="entry name" value="Tet_transcr_reg_TetR-rel_C_sf"/>
</dbReference>
<sequence>MSESNESGPPPETRQQIMDATYEALREHGYADLTMETIADEFEKSQSLLHYHYDTKQDLLVAFVGTFLDRLVDAVESADADTPRERLDATVDLLLSDPEAHSDFQTALLELRSQAPYVEAYREQFVENDAHLRGFIADIVRDGVDAGDFADVDPTRVAETILVLAEGARTRTIVFDDDDAIDTTRAAVDGFIRSHVRAD</sequence>
<dbReference type="PANTHER" id="PTHR30055">
    <property type="entry name" value="HTH-TYPE TRANSCRIPTIONAL REGULATOR RUTR"/>
    <property type="match status" value="1"/>
</dbReference>
<dbReference type="Gene3D" id="1.10.357.10">
    <property type="entry name" value="Tetracycline Repressor, domain 2"/>
    <property type="match status" value="1"/>
</dbReference>
<evidence type="ECO:0000256" key="5">
    <source>
        <dbReference type="PROSITE-ProRule" id="PRU00335"/>
    </source>
</evidence>
<comment type="caution">
    <text evidence="7">The sequence shown here is derived from an EMBL/GenBank/DDBJ whole genome shotgun (WGS) entry which is preliminary data.</text>
</comment>
<organism evidence="7 8">
    <name type="scientific">Halocalculus aciditolerans</name>
    <dbReference type="NCBI Taxonomy" id="1383812"/>
    <lineage>
        <taxon>Archaea</taxon>
        <taxon>Methanobacteriati</taxon>
        <taxon>Methanobacteriota</taxon>
        <taxon>Stenosarchaea group</taxon>
        <taxon>Halobacteria</taxon>
        <taxon>Halobacteriales</taxon>
        <taxon>Halobacteriaceae</taxon>
        <taxon>Halocalculus</taxon>
    </lineage>
</organism>
<keyword evidence="2" id="KW-0805">Transcription regulation</keyword>
<reference evidence="7" key="1">
    <citation type="journal article" date="2014" name="Int. J. Syst. Evol. Microbiol.">
        <title>Complete genome sequence of Corynebacterium casei LMG S-19264T (=DSM 44701T), isolated from a smear-ripened cheese.</title>
        <authorList>
            <consortium name="US DOE Joint Genome Institute (JGI-PGF)"/>
            <person name="Walter F."/>
            <person name="Albersmeier A."/>
            <person name="Kalinowski J."/>
            <person name="Ruckert C."/>
        </authorList>
    </citation>
    <scope>NUCLEOTIDE SEQUENCE</scope>
    <source>
        <strain evidence="7">JCM 19596</strain>
    </source>
</reference>
<dbReference type="AlphaFoldDB" id="A0A830FMP9"/>
<dbReference type="InterPro" id="IPR001647">
    <property type="entry name" value="HTH_TetR"/>
</dbReference>
<reference evidence="7" key="2">
    <citation type="submission" date="2020-09" db="EMBL/GenBank/DDBJ databases">
        <authorList>
            <person name="Sun Q."/>
            <person name="Ohkuma M."/>
        </authorList>
    </citation>
    <scope>NUCLEOTIDE SEQUENCE</scope>
    <source>
        <strain evidence="7">JCM 19596</strain>
    </source>
</reference>
<dbReference type="SUPFAM" id="SSF48498">
    <property type="entry name" value="Tetracyclin repressor-like, C-terminal domain"/>
    <property type="match status" value="1"/>
</dbReference>
<proteinExistence type="predicted"/>
<dbReference type="PROSITE" id="PS50977">
    <property type="entry name" value="HTH_TETR_2"/>
    <property type="match status" value="1"/>
</dbReference>
<dbReference type="RefSeq" id="WP_188979916.1">
    <property type="nucleotide sequence ID" value="NZ_BMPG01000004.1"/>
</dbReference>
<dbReference type="GO" id="GO:0003700">
    <property type="term" value="F:DNA-binding transcription factor activity"/>
    <property type="evidence" value="ECO:0007669"/>
    <property type="project" value="TreeGrafter"/>
</dbReference>
<evidence type="ECO:0000313" key="8">
    <source>
        <dbReference type="Proteomes" id="UP000607197"/>
    </source>
</evidence>
<keyword evidence="8" id="KW-1185">Reference proteome</keyword>
<evidence type="ECO:0000256" key="4">
    <source>
        <dbReference type="ARBA" id="ARBA00023163"/>
    </source>
</evidence>
<keyword evidence="4" id="KW-0804">Transcription</keyword>
<dbReference type="InterPro" id="IPR039538">
    <property type="entry name" value="BetI_C"/>
</dbReference>
<evidence type="ECO:0000256" key="1">
    <source>
        <dbReference type="ARBA" id="ARBA00022491"/>
    </source>
</evidence>
<dbReference type="InterPro" id="IPR009057">
    <property type="entry name" value="Homeodomain-like_sf"/>
</dbReference>
<gene>
    <name evidence="7" type="ORF">GCM10009039_27460</name>
</gene>
<dbReference type="SUPFAM" id="SSF46689">
    <property type="entry name" value="Homeodomain-like"/>
    <property type="match status" value="1"/>
</dbReference>
<keyword evidence="1" id="KW-0678">Repressor</keyword>
<dbReference type="EMBL" id="BMPG01000004">
    <property type="protein sequence ID" value="GGL67988.1"/>
    <property type="molecule type" value="Genomic_DNA"/>
</dbReference>
<dbReference type="Proteomes" id="UP000607197">
    <property type="component" value="Unassembled WGS sequence"/>
</dbReference>
<dbReference type="PANTHER" id="PTHR30055:SF234">
    <property type="entry name" value="HTH-TYPE TRANSCRIPTIONAL REGULATOR BETI"/>
    <property type="match status" value="1"/>
</dbReference>
<evidence type="ECO:0000256" key="3">
    <source>
        <dbReference type="ARBA" id="ARBA00023125"/>
    </source>
</evidence>
<dbReference type="Pfam" id="PF00440">
    <property type="entry name" value="TetR_N"/>
    <property type="match status" value="1"/>
</dbReference>
<feature type="DNA-binding region" description="H-T-H motif" evidence="5">
    <location>
        <begin position="34"/>
        <end position="53"/>
    </location>
</feature>
<accession>A0A830FMP9</accession>
<evidence type="ECO:0000256" key="2">
    <source>
        <dbReference type="ARBA" id="ARBA00023015"/>
    </source>
</evidence>
<dbReference type="Pfam" id="PF13977">
    <property type="entry name" value="TetR_C_6"/>
    <property type="match status" value="1"/>
</dbReference>
<name>A0A830FMP9_9EURY</name>
<dbReference type="InterPro" id="IPR050109">
    <property type="entry name" value="HTH-type_TetR-like_transc_reg"/>
</dbReference>
<evidence type="ECO:0000313" key="7">
    <source>
        <dbReference type="EMBL" id="GGL67988.1"/>
    </source>
</evidence>
<keyword evidence="3 5" id="KW-0238">DNA-binding</keyword>
<protein>
    <recommendedName>
        <fullName evidence="6">HTH tetR-type domain-containing protein</fullName>
    </recommendedName>
</protein>
<evidence type="ECO:0000259" key="6">
    <source>
        <dbReference type="PROSITE" id="PS50977"/>
    </source>
</evidence>
<feature type="domain" description="HTH tetR-type" evidence="6">
    <location>
        <begin position="11"/>
        <end position="71"/>
    </location>
</feature>